<sequence>MTIHSALARIGYVTTDLDDYAAALADLAEAIRCRKSADVLGHVERIGACDPPTAAALTDWLIFTEMFEEVTS</sequence>
<protein>
    <submittedName>
        <fullName evidence="1">Uncharacterized protein</fullName>
    </submittedName>
</protein>
<dbReference type="Proteomes" id="UP000482800">
    <property type="component" value="Unassembled WGS sequence"/>
</dbReference>
<evidence type="ECO:0000313" key="1">
    <source>
        <dbReference type="EMBL" id="GFJ79803.1"/>
    </source>
</evidence>
<name>A0A6V8K3S6_9ACTN</name>
<accession>A0A6V8K3S6</accession>
<comment type="caution">
    <text evidence="1">The sequence shown here is derived from an EMBL/GenBank/DDBJ whole genome shotgun (WGS) entry which is preliminary data.</text>
</comment>
<gene>
    <name evidence="1" type="ORF">Phou_039830</name>
</gene>
<keyword evidence="2" id="KW-1185">Reference proteome</keyword>
<dbReference type="EMBL" id="BLPF01000001">
    <property type="protein sequence ID" value="GFJ79803.1"/>
    <property type="molecule type" value="Genomic_DNA"/>
</dbReference>
<dbReference type="RefSeq" id="WP_173057300.1">
    <property type="nucleotide sequence ID" value="NZ_BAABGO010000011.1"/>
</dbReference>
<reference evidence="1 2" key="2">
    <citation type="submission" date="2020-03" db="EMBL/GenBank/DDBJ databases">
        <authorList>
            <person name="Ichikawa N."/>
            <person name="Kimura A."/>
            <person name="Kitahashi Y."/>
            <person name="Uohara A."/>
        </authorList>
    </citation>
    <scope>NUCLEOTIDE SEQUENCE [LARGE SCALE GENOMIC DNA]</scope>
    <source>
        <strain evidence="1 2">NBRC 108639</strain>
    </source>
</reference>
<proteinExistence type="predicted"/>
<dbReference type="AlphaFoldDB" id="A0A6V8K3S6"/>
<organism evidence="1 2">
    <name type="scientific">Phytohabitans houttuyneae</name>
    <dbReference type="NCBI Taxonomy" id="1076126"/>
    <lineage>
        <taxon>Bacteria</taxon>
        <taxon>Bacillati</taxon>
        <taxon>Actinomycetota</taxon>
        <taxon>Actinomycetes</taxon>
        <taxon>Micromonosporales</taxon>
        <taxon>Micromonosporaceae</taxon>
    </lineage>
</organism>
<reference evidence="1 2" key="1">
    <citation type="submission" date="2020-03" db="EMBL/GenBank/DDBJ databases">
        <title>Whole genome shotgun sequence of Phytohabitans houttuyneae NBRC 108639.</title>
        <authorList>
            <person name="Komaki H."/>
            <person name="Tamura T."/>
        </authorList>
    </citation>
    <scope>NUCLEOTIDE SEQUENCE [LARGE SCALE GENOMIC DNA]</scope>
    <source>
        <strain evidence="1 2">NBRC 108639</strain>
    </source>
</reference>
<evidence type="ECO:0000313" key="2">
    <source>
        <dbReference type="Proteomes" id="UP000482800"/>
    </source>
</evidence>